<dbReference type="GO" id="GO:0016787">
    <property type="term" value="F:hydrolase activity"/>
    <property type="evidence" value="ECO:0007669"/>
    <property type="project" value="UniProtKB-KW"/>
</dbReference>
<dbReference type="GO" id="GO:0042255">
    <property type="term" value="P:ribosome assembly"/>
    <property type="evidence" value="ECO:0007669"/>
    <property type="project" value="UniProtKB-ARBA"/>
</dbReference>
<dbReference type="PROSITE" id="PS51192">
    <property type="entry name" value="HELICASE_ATP_BIND_1"/>
    <property type="match status" value="1"/>
</dbReference>
<dbReference type="InterPro" id="IPR027417">
    <property type="entry name" value="P-loop_NTPase"/>
</dbReference>
<dbReference type="Pfam" id="PF00271">
    <property type="entry name" value="Helicase_C"/>
    <property type="match status" value="1"/>
</dbReference>
<keyword evidence="6" id="KW-0067">ATP-binding</keyword>
<keyword evidence="2" id="KW-0963">Cytoplasm</keyword>
<evidence type="ECO:0000259" key="13">
    <source>
        <dbReference type="PROSITE" id="PS51194"/>
    </source>
</evidence>
<accession>A0AAX0WP87</accession>
<name>A0AAX0WP87_9BACT</name>
<dbReference type="InterPro" id="IPR050079">
    <property type="entry name" value="DEAD_box_RNA_helicase"/>
</dbReference>
<dbReference type="Gene3D" id="3.40.50.300">
    <property type="entry name" value="P-loop containing nucleotide triphosphate hydrolases"/>
    <property type="match status" value="2"/>
</dbReference>
<feature type="compositionally biased region" description="Basic residues" evidence="11">
    <location>
        <begin position="405"/>
        <end position="414"/>
    </location>
</feature>
<keyword evidence="4" id="KW-0378">Hydrolase</keyword>
<dbReference type="CDD" id="cd18787">
    <property type="entry name" value="SF2_C_DEAD"/>
    <property type="match status" value="1"/>
</dbReference>
<dbReference type="CDD" id="cd00268">
    <property type="entry name" value="DEADc"/>
    <property type="match status" value="1"/>
</dbReference>
<dbReference type="GO" id="GO:0005524">
    <property type="term" value="F:ATP binding"/>
    <property type="evidence" value="ECO:0007669"/>
    <property type="project" value="UniProtKB-KW"/>
</dbReference>
<dbReference type="SMART" id="SM00487">
    <property type="entry name" value="DEXDc"/>
    <property type="match status" value="1"/>
</dbReference>
<feature type="domain" description="DEAD-box RNA helicase Q" evidence="14">
    <location>
        <begin position="4"/>
        <end position="32"/>
    </location>
</feature>
<keyword evidence="3" id="KW-0547">Nucleotide-binding</keyword>
<dbReference type="AlphaFoldDB" id="A0AAX0WP87"/>
<evidence type="ECO:0000256" key="9">
    <source>
        <dbReference type="ARBA" id="ARBA00074363"/>
    </source>
</evidence>
<evidence type="ECO:0000256" key="5">
    <source>
        <dbReference type="ARBA" id="ARBA00022806"/>
    </source>
</evidence>
<evidence type="ECO:0000256" key="10">
    <source>
        <dbReference type="PROSITE-ProRule" id="PRU00552"/>
    </source>
</evidence>
<comment type="similarity">
    <text evidence="7">Belongs to the DEAD box helicase family.</text>
</comment>
<evidence type="ECO:0000256" key="7">
    <source>
        <dbReference type="ARBA" id="ARBA00038437"/>
    </source>
</evidence>
<evidence type="ECO:0000259" key="12">
    <source>
        <dbReference type="PROSITE" id="PS51192"/>
    </source>
</evidence>
<dbReference type="GO" id="GO:0003676">
    <property type="term" value="F:nucleic acid binding"/>
    <property type="evidence" value="ECO:0007669"/>
    <property type="project" value="InterPro"/>
</dbReference>
<evidence type="ECO:0000256" key="11">
    <source>
        <dbReference type="SAM" id="MobiDB-lite"/>
    </source>
</evidence>
<keyword evidence="5 15" id="KW-0347">Helicase</keyword>
<feature type="short sequence motif" description="Q motif" evidence="10">
    <location>
        <begin position="4"/>
        <end position="32"/>
    </location>
</feature>
<evidence type="ECO:0000256" key="3">
    <source>
        <dbReference type="ARBA" id="ARBA00022741"/>
    </source>
</evidence>
<dbReference type="InterPro" id="IPR044742">
    <property type="entry name" value="DEAD/DEAH_RhlB"/>
</dbReference>
<sequence length="423" mass="46718">MVSTTFRELGLSAPILRQLENLEYKTPTPIQAACIPLLLQNKDLMGLAQTGTGKTAAFALPLIQQLSERSGKPPGRRVRALILSPTRELAAQIHENIRAYARGLHLSTAVIFGGVGYASQFRELAGGLDILVATPGRLIDYLERRTVSLDSVETLILDEADHMLDMGFAPALKKIVSKIPRKRHTQMFSATMPDNIRQLAQTLLQKPETVRVSPPSSTADRVEQFLCMVGSQSEKRLLTLELLKQQELPGRTLIFTRTRHGADRLASFLSGKDYPASAIHGDKSQGRRERMLREFRSGETPVLVATDIAARGIDVKDVRLVINYDLPEEPEVYVHRIGRTARAGAAGQAIALCSPEEIRKARNVHKLLERLLPVHASSASVPAELRAVPEARRKSSSSMQEKRSAPRRKPRKGYGRNGSRAEA</sequence>
<dbReference type="Pfam" id="PF00270">
    <property type="entry name" value="DEAD"/>
    <property type="match status" value="1"/>
</dbReference>
<comment type="caution">
    <text evidence="15">The sequence shown here is derived from an EMBL/GenBank/DDBJ whole genome shotgun (WGS) entry which is preliminary data.</text>
</comment>
<gene>
    <name evidence="15" type="ORF">CXT95_00790</name>
</gene>
<feature type="region of interest" description="Disordered" evidence="11">
    <location>
        <begin position="383"/>
        <end position="423"/>
    </location>
</feature>
<evidence type="ECO:0000256" key="8">
    <source>
        <dbReference type="ARBA" id="ARBA00047984"/>
    </source>
</evidence>
<dbReference type="GO" id="GO:0009266">
    <property type="term" value="P:response to temperature stimulus"/>
    <property type="evidence" value="ECO:0007669"/>
    <property type="project" value="UniProtKB-ARBA"/>
</dbReference>
<feature type="domain" description="Helicase ATP-binding" evidence="12">
    <location>
        <begin position="35"/>
        <end position="210"/>
    </location>
</feature>
<dbReference type="InterPro" id="IPR001650">
    <property type="entry name" value="Helicase_C-like"/>
</dbReference>
<protein>
    <recommendedName>
        <fullName evidence="9">DEAD-box ATP-dependent RNA helicase RhpA</fullName>
        <ecNumber evidence="1">3.6.4.13</ecNumber>
    </recommendedName>
</protein>
<evidence type="ECO:0000256" key="2">
    <source>
        <dbReference type="ARBA" id="ARBA00022490"/>
    </source>
</evidence>
<dbReference type="SUPFAM" id="SSF52540">
    <property type="entry name" value="P-loop containing nucleoside triphosphate hydrolases"/>
    <property type="match status" value="1"/>
</dbReference>
<dbReference type="Proteomes" id="UP000236075">
    <property type="component" value="Unassembled WGS sequence"/>
</dbReference>
<evidence type="ECO:0000259" key="14">
    <source>
        <dbReference type="PROSITE" id="PS51195"/>
    </source>
</evidence>
<feature type="domain" description="Helicase C-terminal" evidence="13">
    <location>
        <begin position="221"/>
        <end position="389"/>
    </location>
</feature>
<organism evidence="15 16">
    <name type="scientific">Akkermansia muciniphila</name>
    <dbReference type="NCBI Taxonomy" id="239935"/>
    <lineage>
        <taxon>Bacteria</taxon>
        <taxon>Pseudomonadati</taxon>
        <taxon>Verrucomicrobiota</taxon>
        <taxon>Verrucomicrobiia</taxon>
        <taxon>Verrucomicrobiales</taxon>
        <taxon>Akkermansiaceae</taxon>
        <taxon>Akkermansia</taxon>
    </lineage>
</organism>
<evidence type="ECO:0000313" key="15">
    <source>
        <dbReference type="EMBL" id="PND04995.1"/>
    </source>
</evidence>
<comment type="catalytic activity">
    <reaction evidence="8">
        <text>ATP + H2O = ADP + phosphate + H(+)</text>
        <dbReference type="Rhea" id="RHEA:13065"/>
        <dbReference type="ChEBI" id="CHEBI:15377"/>
        <dbReference type="ChEBI" id="CHEBI:15378"/>
        <dbReference type="ChEBI" id="CHEBI:30616"/>
        <dbReference type="ChEBI" id="CHEBI:43474"/>
        <dbReference type="ChEBI" id="CHEBI:456216"/>
        <dbReference type="EC" id="3.6.4.13"/>
    </reaction>
</comment>
<evidence type="ECO:0000256" key="6">
    <source>
        <dbReference type="ARBA" id="ARBA00022840"/>
    </source>
</evidence>
<evidence type="ECO:0000256" key="1">
    <source>
        <dbReference type="ARBA" id="ARBA00012552"/>
    </source>
</evidence>
<evidence type="ECO:0000313" key="16">
    <source>
        <dbReference type="Proteomes" id="UP000236075"/>
    </source>
</evidence>
<dbReference type="SMART" id="SM00490">
    <property type="entry name" value="HELICc"/>
    <property type="match status" value="1"/>
</dbReference>
<dbReference type="EMBL" id="PJLB01000004">
    <property type="protein sequence ID" value="PND04995.1"/>
    <property type="molecule type" value="Genomic_DNA"/>
</dbReference>
<dbReference type="PROSITE" id="PS51195">
    <property type="entry name" value="Q_MOTIF"/>
    <property type="match status" value="1"/>
</dbReference>
<reference evidence="15 16" key="1">
    <citation type="journal article" date="2017" name="BMC Genomics">
        <title>Genome sequencing of 39 Akkermansia muciniphila isolates reveals its population structure, genomic and functional diverisity, and global distribution in mammalian gut microbiotas.</title>
        <authorList>
            <person name="Guo X."/>
            <person name="Li S."/>
            <person name="Zhang J."/>
            <person name="Wu F."/>
            <person name="Li X."/>
            <person name="Wu D."/>
            <person name="Zhang M."/>
            <person name="Ou Z."/>
            <person name="Jie Z."/>
            <person name="Yan Q."/>
            <person name="Li P."/>
            <person name="Yi J."/>
            <person name="Peng Y."/>
        </authorList>
    </citation>
    <scope>NUCLEOTIDE SEQUENCE [LARGE SCALE GENOMIC DNA]</scope>
    <source>
        <strain evidence="15 16">GP28</strain>
    </source>
</reference>
<dbReference type="GO" id="GO:0003724">
    <property type="term" value="F:RNA helicase activity"/>
    <property type="evidence" value="ECO:0007669"/>
    <property type="project" value="UniProtKB-EC"/>
</dbReference>
<dbReference type="InterPro" id="IPR014001">
    <property type="entry name" value="Helicase_ATP-bd"/>
</dbReference>
<evidence type="ECO:0000256" key="4">
    <source>
        <dbReference type="ARBA" id="ARBA00022801"/>
    </source>
</evidence>
<dbReference type="PROSITE" id="PS51194">
    <property type="entry name" value="HELICASE_CTER"/>
    <property type="match status" value="1"/>
</dbReference>
<dbReference type="PANTHER" id="PTHR47959:SF13">
    <property type="entry name" value="ATP-DEPENDENT RNA HELICASE RHLE"/>
    <property type="match status" value="1"/>
</dbReference>
<dbReference type="FunFam" id="3.40.50.300:FF:000108">
    <property type="entry name" value="ATP-dependent RNA helicase RhlE"/>
    <property type="match status" value="1"/>
</dbReference>
<dbReference type="PANTHER" id="PTHR47959">
    <property type="entry name" value="ATP-DEPENDENT RNA HELICASE RHLE-RELATED"/>
    <property type="match status" value="1"/>
</dbReference>
<dbReference type="EC" id="3.6.4.13" evidence="1"/>
<proteinExistence type="inferred from homology"/>
<dbReference type="InterPro" id="IPR011545">
    <property type="entry name" value="DEAD/DEAH_box_helicase_dom"/>
</dbReference>
<dbReference type="InterPro" id="IPR014014">
    <property type="entry name" value="RNA_helicase_DEAD_Q_motif"/>
</dbReference>
<dbReference type="RefSeq" id="WP_102741792.1">
    <property type="nucleotide sequence ID" value="NZ_CP029697.1"/>
</dbReference>
<dbReference type="GO" id="GO:0005829">
    <property type="term" value="C:cytosol"/>
    <property type="evidence" value="ECO:0007669"/>
    <property type="project" value="TreeGrafter"/>
</dbReference>